<dbReference type="Proteomes" id="UP001324185">
    <property type="component" value="Chromosome"/>
</dbReference>
<gene>
    <name evidence="2" type="ORF">SR900_04555</name>
</gene>
<keyword evidence="3" id="KW-1185">Reference proteome</keyword>
<keyword evidence="1" id="KW-0732">Signal</keyword>
<dbReference type="RefSeq" id="WP_018624195.1">
    <property type="nucleotide sequence ID" value="NZ_CP140158.1"/>
</dbReference>
<feature type="chain" id="PRO_5046684667" evidence="1">
    <location>
        <begin position="32"/>
        <end position="383"/>
    </location>
</feature>
<evidence type="ECO:0000313" key="3">
    <source>
        <dbReference type="Proteomes" id="UP001324185"/>
    </source>
</evidence>
<name>A0ABZ0X6C2_9GAMM</name>
<evidence type="ECO:0000256" key="1">
    <source>
        <dbReference type="SAM" id="SignalP"/>
    </source>
</evidence>
<accession>A0ABZ0X6C2</accession>
<dbReference type="EMBL" id="CP140158">
    <property type="protein sequence ID" value="WQG86167.1"/>
    <property type="molecule type" value="Genomic_DNA"/>
</dbReference>
<sequence length="383" mass="43875">MNHTVLKLFRNIVLSGCYALPVLLTSNSVYAQNETWVPINKDEVVLEYEAASTTNSKNTIKTNERVNQTWDIAYPQLRKLLSQSSLPGQSHLEQKAQLLADSWNKQFKLNGQKFSENDQAELKLINALLLQKKHRFKEALQELQAIPDSSQLYAQAILIESRIHHIQGNIDPARQSCSELLSQGLPLFAQLCLIETEALAGQPEKSYQLLINFRNQYERSSGGVLIWYHQVAGNIARILKDTEKAEQHFAFKLDIAPVSQWYQWADMAMINGNFNQAYNRLKQFDYGNSKLEDGLFVRLARAEQLIGQDTHYQELAKEKIELRIKRSDKLHAADIAYYYLYVSPDSEQALYWAEQNWKKVKEPSDKELLIKAQSIEVAGGANE</sequence>
<reference evidence="2 3" key="1">
    <citation type="submission" date="2023-11" db="EMBL/GenBank/DDBJ databases">
        <title>MicrobeMod: A computational toolkit for identifying prokaryotic methylation and restriction-modification with nanopore sequencing.</title>
        <authorList>
            <person name="Crits-Christoph A."/>
            <person name="Kang S.C."/>
            <person name="Lee H."/>
            <person name="Ostrov N."/>
        </authorList>
    </citation>
    <scope>NUCLEOTIDE SEQUENCE [LARGE SCALE GENOMIC DNA]</scope>
    <source>
        <strain evidence="2 3">DSMZ 16071</strain>
    </source>
</reference>
<proteinExistence type="predicted"/>
<evidence type="ECO:0000313" key="2">
    <source>
        <dbReference type="EMBL" id="WQG86167.1"/>
    </source>
</evidence>
<feature type="signal peptide" evidence="1">
    <location>
        <begin position="1"/>
        <end position="31"/>
    </location>
</feature>
<organism evidence="2 3">
    <name type="scientific">Kangiella aquimarina</name>
    <dbReference type="NCBI Taxonomy" id="261965"/>
    <lineage>
        <taxon>Bacteria</taxon>
        <taxon>Pseudomonadati</taxon>
        <taxon>Pseudomonadota</taxon>
        <taxon>Gammaproteobacteria</taxon>
        <taxon>Kangiellales</taxon>
        <taxon>Kangiellaceae</taxon>
        <taxon>Kangiella</taxon>
    </lineage>
</organism>
<protein>
    <submittedName>
        <fullName evidence="2">Uncharacterized protein</fullName>
    </submittedName>
</protein>